<evidence type="ECO:0000313" key="2">
    <source>
        <dbReference type="Proteomes" id="UP001196413"/>
    </source>
</evidence>
<keyword evidence="2" id="KW-1185">Reference proteome</keyword>
<comment type="caution">
    <text evidence="1">The sequence shown here is derived from an EMBL/GenBank/DDBJ whole genome shotgun (WGS) entry which is preliminary data.</text>
</comment>
<organism evidence="1 2">
    <name type="scientific">Parelaphostrongylus tenuis</name>
    <name type="common">Meningeal worm</name>
    <dbReference type="NCBI Taxonomy" id="148309"/>
    <lineage>
        <taxon>Eukaryota</taxon>
        <taxon>Metazoa</taxon>
        <taxon>Ecdysozoa</taxon>
        <taxon>Nematoda</taxon>
        <taxon>Chromadorea</taxon>
        <taxon>Rhabditida</taxon>
        <taxon>Rhabditina</taxon>
        <taxon>Rhabditomorpha</taxon>
        <taxon>Strongyloidea</taxon>
        <taxon>Metastrongylidae</taxon>
        <taxon>Parelaphostrongylus</taxon>
    </lineage>
</organism>
<protein>
    <submittedName>
        <fullName evidence="1">Uncharacterized protein</fullName>
    </submittedName>
</protein>
<accession>A0AAD5MTC6</accession>
<dbReference type="AlphaFoldDB" id="A0AAD5MTC6"/>
<evidence type="ECO:0000313" key="1">
    <source>
        <dbReference type="EMBL" id="KAJ1354322.1"/>
    </source>
</evidence>
<sequence>MQEQECHHLNILQYRSEWTFGDLEDIKRRGVQLSKETCDFQQVDTYANSLTIGENFLMVEDLVIEGR</sequence>
<proteinExistence type="predicted"/>
<dbReference type="Proteomes" id="UP001196413">
    <property type="component" value="Unassembled WGS sequence"/>
</dbReference>
<reference evidence="1" key="1">
    <citation type="submission" date="2021-06" db="EMBL/GenBank/DDBJ databases">
        <title>Parelaphostrongylus tenuis whole genome reference sequence.</title>
        <authorList>
            <person name="Garwood T.J."/>
            <person name="Larsen P.A."/>
            <person name="Fountain-Jones N.M."/>
            <person name="Garbe J.R."/>
            <person name="Macchietto M.G."/>
            <person name="Kania S.A."/>
            <person name="Gerhold R.W."/>
            <person name="Richards J.E."/>
            <person name="Wolf T.M."/>
        </authorList>
    </citation>
    <scope>NUCLEOTIDE SEQUENCE</scope>
    <source>
        <strain evidence="1">MNPRO001-30</strain>
        <tissue evidence="1">Meninges</tissue>
    </source>
</reference>
<name>A0AAD5MTC6_PARTN</name>
<gene>
    <name evidence="1" type="ORF">KIN20_011219</name>
</gene>
<dbReference type="EMBL" id="JAHQIW010002017">
    <property type="protein sequence ID" value="KAJ1354322.1"/>
    <property type="molecule type" value="Genomic_DNA"/>
</dbReference>